<name>A0A7Y0K5S2_9BACI</name>
<feature type="active site" evidence="5">
    <location>
        <position position="36"/>
    </location>
</feature>
<dbReference type="SUPFAM" id="SSF54975">
    <property type="entry name" value="Acylphosphatase/BLUF domain-like"/>
    <property type="match status" value="1"/>
</dbReference>
<dbReference type="RefSeq" id="WP_169187863.1">
    <property type="nucleotide sequence ID" value="NZ_JABBPK010000001.1"/>
</dbReference>
<dbReference type="EMBL" id="JABBPK010000001">
    <property type="protein sequence ID" value="NMO76196.1"/>
    <property type="molecule type" value="Genomic_DNA"/>
</dbReference>
<protein>
    <recommendedName>
        <fullName evidence="3 5">acylphosphatase</fullName>
        <ecNumber evidence="2 5">3.6.1.7</ecNumber>
    </recommendedName>
</protein>
<keyword evidence="9" id="KW-1185">Reference proteome</keyword>
<dbReference type="InterPro" id="IPR036046">
    <property type="entry name" value="Acylphosphatase-like_dom_sf"/>
</dbReference>
<evidence type="ECO:0000313" key="9">
    <source>
        <dbReference type="Proteomes" id="UP000588491"/>
    </source>
</evidence>
<evidence type="ECO:0000256" key="5">
    <source>
        <dbReference type="PROSITE-ProRule" id="PRU00520"/>
    </source>
</evidence>
<dbReference type="InterPro" id="IPR001792">
    <property type="entry name" value="Acylphosphatase-like_dom"/>
</dbReference>
<comment type="similarity">
    <text evidence="1 6">Belongs to the acylphosphatase family.</text>
</comment>
<evidence type="ECO:0000259" key="7">
    <source>
        <dbReference type="PROSITE" id="PS51160"/>
    </source>
</evidence>
<proteinExistence type="inferred from homology"/>
<dbReference type="NCBIfam" id="NF010995">
    <property type="entry name" value="PRK14420.1"/>
    <property type="match status" value="1"/>
</dbReference>
<accession>A0A7Y0K5S2</accession>
<comment type="catalytic activity">
    <reaction evidence="4 5">
        <text>an acyl phosphate + H2O = a carboxylate + phosphate + H(+)</text>
        <dbReference type="Rhea" id="RHEA:14965"/>
        <dbReference type="ChEBI" id="CHEBI:15377"/>
        <dbReference type="ChEBI" id="CHEBI:15378"/>
        <dbReference type="ChEBI" id="CHEBI:29067"/>
        <dbReference type="ChEBI" id="CHEBI:43474"/>
        <dbReference type="ChEBI" id="CHEBI:59918"/>
        <dbReference type="EC" id="3.6.1.7"/>
    </reaction>
</comment>
<sequence length="90" mass="10340">MKQFHLIFKGKVQGVGFRYFVQTLALENNVTGWVRNKADGTVECIAVASTESLHTFLEKIKKGTRFAKVQHIEITESEPKELFSNFKVMY</sequence>
<evidence type="ECO:0000256" key="2">
    <source>
        <dbReference type="ARBA" id="ARBA00012150"/>
    </source>
</evidence>
<dbReference type="InterPro" id="IPR020456">
    <property type="entry name" value="Acylphosphatase"/>
</dbReference>
<feature type="active site" evidence="5">
    <location>
        <position position="18"/>
    </location>
</feature>
<dbReference type="PANTHER" id="PTHR47268">
    <property type="entry name" value="ACYLPHOSPHATASE"/>
    <property type="match status" value="1"/>
</dbReference>
<evidence type="ECO:0000256" key="3">
    <source>
        <dbReference type="ARBA" id="ARBA00015991"/>
    </source>
</evidence>
<evidence type="ECO:0000256" key="1">
    <source>
        <dbReference type="ARBA" id="ARBA00005614"/>
    </source>
</evidence>
<comment type="caution">
    <text evidence="8">The sequence shown here is derived from an EMBL/GenBank/DDBJ whole genome shotgun (WGS) entry which is preliminary data.</text>
</comment>
<dbReference type="Proteomes" id="UP000588491">
    <property type="component" value="Unassembled WGS sequence"/>
</dbReference>
<dbReference type="GO" id="GO:0003998">
    <property type="term" value="F:acylphosphatase activity"/>
    <property type="evidence" value="ECO:0007669"/>
    <property type="project" value="UniProtKB-EC"/>
</dbReference>
<evidence type="ECO:0000256" key="6">
    <source>
        <dbReference type="RuleBase" id="RU004168"/>
    </source>
</evidence>
<feature type="domain" description="Acylphosphatase-like" evidence="7">
    <location>
        <begin position="3"/>
        <end position="90"/>
    </location>
</feature>
<keyword evidence="5" id="KW-0378">Hydrolase</keyword>
<dbReference type="AlphaFoldDB" id="A0A7Y0K5S2"/>
<organism evidence="8 9">
    <name type="scientific">Niallia alba</name>
    <dbReference type="NCBI Taxonomy" id="2729105"/>
    <lineage>
        <taxon>Bacteria</taxon>
        <taxon>Bacillati</taxon>
        <taxon>Bacillota</taxon>
        <taxon>Bacilli</taxon>
        <taxon>Bacillales</taxon>
        <taxon>Bacillaceae</taxon>
        <taxon>Niallia</taxon>
    </lineage>
</organism>
<dbReference type="Pfam" id="PF00708">
    <property type="entry name" value="Acylphosphatase"/>
    <property type="match status" value="1"/>
</dbReference>
<dbReference type="PANTHER" id="PTHR47268:SF4">
    <property type="entry name" value="ACYLPHOSPHATASE"/>
    <property type="match status" value="1"/>
</dbReference>
<dbReference type="Gene3D" id="3.30.70.100">
    <property type="match status" value="1"/>
</dbReference>
<dbReference type="EC" id="3.6.1.7" evidence="2 5"/>
<gene>
    <name evidence="8" type="ORF">HHU08_04105</name>
</gene>
<reference evidence="8 9" key="1">
    <citation type="submission" date="2020-04" db="EMBL/GenBank/DDBJ databases">
        <title>Bacillus sp. UniB3 isolated from commercial digestive syrup.</title>
        <authorList>
            <person name="Thorat V."/>
            <person name="Kirdat K."/>
            <person name="Tiwarekar B."/>
            <person name="Yadav A."/>
        </authorList>
    </citation>
    <scope>NUCLEOTIDE SEQUENCE [LARGE SCALE GENOMIC DNA]</scope>
    <source>
        <strain evidence="8 9">UniB3</strain>
    </source>
</reference>
<dbReference type="PROSITE" id="PS51160">
    <property type="entry name" value="ACYLPHOSPHATASE_3"/>
    <property type="match status" value="1"/>
</dbReference>
<evidence type="ECO:0000313" key="8">
    <source>
        <dbReference type="EMBL" id="NMO76196.1"/>
    </source>
</evidence>
<evidence type="ECO:0000256" key="4">
    <source>
        <dbReference type="ARBA" id="ARBA00047645"/>
    </source>
</evidence>